<organism evidence="1">
    <name type="scientific">Caldilineaceae bacterium SB0675_bin_29</name>
    <dbReference type="NCBI Taxonomy" id="2605266"/>
    <lineage>
        <taxon>Bacteria</taxon>
        <taxon>Bacillati</taxon>
        <taxon>Chloroflexota</taxon>
        <taxon>Caldilineae</taxon>
        <taxon>Caldilineales</taxon>
        <taxon>Caldilineaceae</taxon>
    </lineage>
</organism>
<proteinExistence type="predicted"/>
<protein>
    <submittedName>
        <fullName evidence="1">Uncharacterized protein</fullName>
    </submittedName>
</protein>
<gene>
    <name evidence="1" type="ORF">F4148_16265</name>
</gene>
<reference evidence="1" key="1">
    <citation type="submission" date="2019-09" db="EMBL/GenBank/DDBJ databases">
        <title>Characterisation of the sponge microbiome using genome-centric metagenomics.</title>
        <authorList>
            <person name="Engelberts J.P."/>
            <person name="Robbins S.J."/>
            <person name="De Goeij J.M."/>
            <person name="Aranda M."/>
            <person name="Bell S.C."/>
            <person name="Webster N.S."/>
        </authorList>
    </citation>
    <scope>NUCLEOTIDE SEQUENCE</scope>
    <source>
        <strain evidence="1">SB0675_bin_29</strain>
    </source>
</reference>
<accession>A0A6B1G7U1</accession>
<dbReference type="AlphaFoldDB" id="A0A6B1G7U1"/>
<evidence type="ECO:0000313" key="1">
    <source>
        <dbReference type="EMBL" id="MYH63235.1"/>
    </source>
</evidence>
<dbReference type="EMBL" id="VYDA01000575">
    <property type="protein sequence ID" value="MYH63235.1"/>
    <property type="molecule type" value="Genomic_DNA"/>
</dbReference>
<comment type="caution">
    <text evidence="1">The sequence shown here is derived from an EMBL/GenBank/DDBJ whole genome shotgun (WGS) entry which is preliminary data.</text>
</comment>
<dbReference type="Pfam" id="PF26099">
    <property type="entry name" value="DUF8034"/>
    <property type="match status" value="2"/>
</dbReference>
<sequence length="585" mass="66330">MTTALNINTPMPPPHWALLQRRLLRELAEGCRAFFDHYFDSRGYLLCVPRWGGDDGPDDAAENILNWTILHALGADDDILDLYKLGWEGHLQQYTEAKTVEVPMARDGMYFKEFPVMFDWFHNAEGFSSFFLQGLSDPDDPDFQRRCRRFAGFYMDEDPIAKNYDPEHKLIRSMFNGSRGPLLRKATGLDWAGDPIEVEGRFRLGHGERSYEEMVAHFKDYNDVVGDHPINMAATILPLNAFMLGHEDRYRQWILDYVDQWVERTEQNGGIIPTNVGLDNVIGSECGGRWYGGVYGWGFTVTVPQTGELAHRTYFHTRAIHGFGNATLLTGDQRYADSWRGVIDHVNGNAREIDGRLMYPNAYGDYFGEEDWYDFQDEPFTSGALEVYYWSMNAEHRDLLAGDPWIQYLEGSNPDFPEQALLSDFDRLRHNLEVMRADTATPDTRLSDDMNHINPAVTENLTRLMLGGIPTGRTGGPLHCRLRYFDPDRRRAGVPADVAALVESLTDNAATVTLVNTSHVSSRRVTVQGGAYAEHQLGSVTLDGKKVEVEDDSFEVNIAPGCGARLEIATDRYANTPTLAFPWRR</sequence>
<dbReference type="InterPro" id="IPR058347">
    <property type="entry name" value="DUF8034"/>
</dbReference>
<name>A0A6B1G7U1_9CHLR</name>